<dbReference type="EMBL" id="ML995474">
    <property type="protein sequence ID" value="KAF2147154.1"/>
    <property type="molecule type" value="Genomic_DNA"/>
</dbReference>
<sequence length="196" mass="21805">MRTDTVPGFHFEDNTLAVIGPDEDSRVFLFVCATFRTPNSLTGFGVQCEICLPGTRFVPRPYYLLEQMYWYRSEGRSSWQSRCHLVAPGHRLRSRVGVERYDTKLASDCLSGCVSWDWRAVGPSCQPRGARERNQHVLALAGAAARATCHGYLGKPAVGLKIKTNSCFQIWNSLSRPTQGARTWRAQGSSGMVSNG</sequence>
<proteinExistence type="predicted"/>
<evidence type="ECO:0000313" key="1">
    <source>
        <dbReference type="EMBL" id="KAF2147154.1"/>
    </source>
</evidence>
<dbReference type="GeneID" id="54296400"/>
<name>A0A6A6BWD9_9PEZI</name>
<gene>
    <name evidence="1" type="ORF">K452DRAFT_2687</name>
</gene>
<protein>
    <submittedName>
        <fullName evidence="1">Uncharacterized protein</fullName>
    </submittedName>
</protein>
<reference evidence="1" key="1">
    <citation type="journal article" date="2020" name="Stud. Mycol.">
        <title>101 Dothideomycetes genomes: a test case for predicting lifestyles and emergence of pathogens.</title>
        <authorList>
            <person name="Haridas S."/>
            <person name="Albert R."/>
            <person name="Binder M."/>
            <person name="Bloem J."/>
            <person name="Labutti K."/>
            <person name="Salamov A."/>
            <person name="Andreopoulos B."/>
            <person name="Baker S."/>
            <person name="Barry K."/>
            <person name="Bills G."/>
            <person name="Bluhm B."/>
            <person name="Cannon C."/>
            <person name="Castanera R."/>
            <person name="Culley D."/>
            <person name="Daum C."/>
            <person name="Ezra D."/>
            <person name="Gonzalez J."/>
            <person name="Henrissat B."/>
            <person name="Kuo A."/>
            <person name="Liang C."/>
            <person name="Lipzen A."/>
            <person name="Lutzoni F."/>
            <person name="Magnuson J."/>
            <person name="Mondo S."/>
            <person name="Nolan M."/>
            <person name="Ohm R."/>
            <person name="Pangilinan J."/>
            <person name="Park H.-J."/>
            <person name="Ramirez L."/>
            <person name="Alfaro M."/>
            <person name="Sun H."/>
            <person name="Tritt A."/>
            <person name="Yoshinaga Y."/>
            <person name="Zwiers L.-H."/>
            <person name="Turgeon B."/>
            <person name="Goodwin S."/>
            <person name="Spatafora J."/>
            <person name="Crous P."/>
            <person name="Grigoriev I."/>
        </authorList>
    </citation>
    <scope>NUCLEOTIDE SEQUENCE</scope>
    <source>
        <strain evidence="1">CBS 121167</strain>
    </source>
</reference>
<dbReference type="AlphaFoldDB" id="A0A6A6BWD9"/>
<keyword evidence="2" id="KW-1185">Reference proteome</keyword>
<organism evidence="1 2">
    <name type="scientific">Aplosporella prunicola CBS 121167</name>
    <dbReference type="NCBI Taxonomy" id="1176127"/>
    <lineage>
        <taxon>Eukaryota</taxon>
        <taxon>Fungi</taxon>
        <taxon>Dikarya</taxon>
        <taxon>Ascomycota</taxon>
        <taxon>Pezizomycotina</taxon>
        <taxon>Dothideomycetes</taxon>
        <taxon>Dothideomycetes incertae sedis</taxon>
        <taxon>Botryosphaeriales</taxon>
        <taxon>Aplosporellaceae</taxon>
        <taxon>Aplosporella</taxon>
    </lineage>
</organism>
<accession>A0A6A6BWD9</accession>
<dbReference type="RefSeq" id="XP_033402862.1">
    <property type="nucleotide sequence ID" value="XM_033538904.1"/>
</dbReference>
<evidence type="ECO:0000313" key="2">
    <source>
        <dbReference type="Proteomes" id="UP000799438"/>
    </source>
</evidence>
<dbReference type="Proteomes" id="UP000799438">
    <property type="component" value="Unassembled WGS sequence"/>
</dbReference>